<dbReference type="GeneID" id="25991024"/>
<protein>
    <recommendedName>
        <fullName evidence="4">F-box domain-containing protein</fullName>
    </recommendedName>
</protein>
<dbReference type="AlphaFoldDB" id="J5TKA4"/>
<feature type="region of interest" description="Disordered" evidence="1">
    <location>
        <begin position="228"/>
        <end position="293"/>
    </location>
</feature>
<dbReference type="KEGG" id="tasa:A1Q1_07512"/>
<dbReference type="HOGENOM" id="CLU_542040_0_0_1"/>
<evidence type="ECO:0000313" key="3">
    <source>
        <dbReference type="Proteomes" id="UP000002748"/>
    </source>
</evidence>
<proteinExistence type="predicted"/>
<comment type="caution">
    <text evidence="2">The sequence shown here is derived from an EMBL/GenBank/DDBJ whole genome shotgun (WGS) entry which is preliminary data.</text>
</comment>
<evidence type="ECO:0000313" key="2">
    <source>
        <dbReference type="EMBL" id="EJT51331.1"/>
    </source>
</evidence>
<dbReference type="Proteomes" id="UP000002748">
    <property type="component" value="Unassembled WGS sequence"/>
</dbReference>
<accession>J5TKA4</accession>
<reference evidence="2 3" key="1">
    <citation type="journal article" date="2012" name="Eukaryot. Cell">
        <title>Draft genome sequence of CBS 2479, the standard type strain of Trichosporon asahii.</title>
        <authorList>
            <person name="Yang R.Y."/>
            <person name="Li H.T."/>
            <person name="Zhu H."/>
            <person name="Zhou G.P."/>
            <person name="Wang M."/>
            <person name="Wang L."/>
        </authorList>
    </citation>
    <scope>NUCLEOTIDE SEQUENCE [LARGE SCALE GENOMIC DNA]</scope>
    <source>
        <strain evidence="3">ATCC 90039 / CBS 2479 / JCM 2466 / KCTC 7840 / NCYC 2677 / UAMH 7654</strain>
    </source>
</reference>
<dbReference type="RefSeq" id="XP_014182516.1">
    <property type="nucleotide sequence ID" value="XM_014327041.1"/>
</dbReference>
<feature type="compositionally biased region" description="Low complexity" evidence="1">
    <location>
        <begin position="193"/>
        <end position="211"/>
    </location>
</feature>
<feature type="region of interest" description="Disordered" evidence="1">
    <location>
        <begin position="306"/>
        <end position="331"/>
    </location>
</feature>
<evidence type="ECO:0000256" key="1">
    <source>
        <dbReference type="SAM" id="MobiDB-lite"/>
    </source>
</evidence>
<sequence length="503" mass="56274">MSDHEERKIELLDLPGELLSQIAGLFMDVLVRASPRWILERFEIGRWRDHVWEEAFRRRFLPSWVRYKNADDSWRAAYLRVLGRLEHRSVGCAHHESWTSNHAHYPTDVRVVLHLQDVRILALGVLVERPSWCANDSAHLVLHPPMLRRLHTTPRSPRAPPRLPRTTSAPDEQHNFIPLVRSTTGSSAPNPPSIATSSPPSRPPALSSSPSLFGSFGDWMGRARRLSLHAEPENGPSQPRAGDRERRWSLPSLTRSRSHPNEPTGEPHEASSSAADQAYQPPDPHASSPLFAIHGASPRVPTLQLMPALPEDHTPPTPPTPSPPPQLRVQRPYTPLTHPTPAYSHRLYPNFTPYESEWLRTTSYSVDRLNPGLGVTPDDDPVLRVRDFRADHEETSEIGETSSGKAMWGTEGMKVTEPLHRKLTDRLVAQLFPGTRNEAAPPGVPRDAAVEGALVDLGPRGQYASLGWEDLEVLLPWVKLKSPGHDDHDGRRSGWGFEAGTEI</sequence>
<evidence type="ECO:0008006" key="4">
    <source>
        <dbReference type="Google" id="ProtNLM"/>
    </source>
</evidence>
<organism evidence="2 3">
    <name type="scientific">Trichosporon asahii var. asahii (strain ATCC 90039 / CBS 2479 / JCM 2466 / KCTC 7840 / NBRC 103889/ NCYC 2677 / UAMH 7654)</name>
    <name type="common">Yeast</name>
    <dbReference type="NCBI Taxonomy" id="1186058"/>
    <lineage>
        <taxon>Eukaryota</taxon>
        <taxon>Fungi</taxon>
        <taxon>Dikarya</taxon>
        <taxon>Basidiomycota</taxon>
        <taxon>Agaricomycotina</taxon>
        <taxon>Tremellomycetes</taxon>
        <taxon>Trichosporonales</taxon>
        <taxon>Trichosporonaceae</taxon>
        <taxon>Trichosporon</taxon>
    </lineage>
</organism>
<dbReference type="OrthoDB" id="2532648at2759"/>
<gene>
    <name evidence="2" type="ORF">A1Q1_07512</name>
</gene>
<dbReference type="EMBL" id="ALBS01000059">
    <property type="protein sequence ID" value="EJT51331.1"/>
    <property type="molecule type" value="Genomic_DNA"/>
</dbReference>
<feature type="compositionally biased region" description="Pro residues" evidence="1">
    <location>
        <begin position="315"/>
        <end position="326"/>
    </location>
</feature>
<feature type="region of interest" description="Disordered" evidence="1">
    <location>
        <begin position="149"/>
        <end position="213"/>
    </location>
</feature>
<name>J5TKA4_TRIAS</name>
<dbReference type="VEuPathDB" id="FungiDB:A1Q1_07512"/>